<dbReference type="Proteomes" id="UP000681722">
    <property type="component" value="Unassembled WGS sequence"/>
</dbReference>
<dbReference type="AlphaFoldDB" id="A0A815CJZ0"/>
<feature type="compositionally biased region" description="Low complexity" evidence="1">
    <location>
        <begin position="258"/>
        <end position="271"/>
    </location>
</feature>
<comment type="caution">
    <text evidence="2">The sequence shown here is derived from an EMBL/GenBank/DDBJ whole genome shotgun (WGS) entry which is preliminary data.</text>
</comment>
<feature type="region of interest" description="Disordered" evidence="1">
    <location>
        <begin position="257"/>
        <end position="279"/>
    </location>
</feature>
<proteinExistence type="predicted"/>
<reference evidence="2" key="1">
    <citation type="submission" date="2021-02" db="EMBL/GenBank/DDBJ databases">
        <authorList>
            <person name="Nowell W R."/>
        </authorList>
    </citation>
    <scope>NUCLEOTIDE SEQUENCE</scope>
</reference>
<gene>
    <name evidence="2" type="ORF">GPM918_LOCUS27758</name>
    <name evidence="3" type="ORF">SRO942_LOCUS28141</name>
</gene>
<dbReference type="EMBL" id="CAJOBC010029811">
    <property type="protein sequence ID" value="CAF4084840.1"/>
    <property type="molecule type" value="Genomic_DNA"/>
</dbReference>
<keyword evidence="4" id="KW-1185">Reference proteome</keyword>
<evidence type="ECO:0000256" key="1">
    <source>
        <dbReference type="SAM" id="MobiDB-lite"/>
    </source>
</evidence>
<evidence type="ECO:0000313" key="3">
    <source>
        <dbReference type="EMBL" id="CAF4084840.1"/>
    </source>
</evidence>
<feature type="region of interest" description="Disordered" evidence="1">
    <location>
        <begin position="14"/>
        <end position="49"/>
    </location>
</feature>
<dbReference type="EMBL" id="CAJNOQ010011790">
    <property type="protein sequence ID" value="CAF1285274.1"/>
    <property type="molecule type" value="Genomic_DNA"/>
</dbReference>
<accession>A0A815CJZ0</accession>
<sequence>MIRLLSFVERVNVRSERPDSNDLDEDWHSDVMSSQDETDSEESPSVDLVPQSTKTITVKKLSVKSHKPLPAAKRLRLTADEDEPTNDTQLDPQQLLYYLKQTNSIVSSLKKQQEQTAVSFDRSEKFLKILCSNQKKIAKTMIKRRIPINLAQDESASEMNDQATVDADSVNLQRADGVVIELLKLEVRGETYLQRIEERNEVEVGIFVIVQFELSLPIVSCHSQKRHAYFDPLAFGAINRNDRSIIERDIKQMHKDASQSAAISSASSSPSFTGNPTMAASVRKQTGNSIAALLDSVGKRAPGVPKHVSKGQGERCLGLEKLAFIEWS</sequence>
<organism evidence="2 4">
    <name type="scientific">Didymodactylos carnosus</name>
    <dbReference type="NCBI Taxonomy" id="1234261"/>
    <lineage>
        <taxon>Eukaryota</taxon>
        <taxon>Metazoa</taxon>
        <taxon>Spiralia</taxon>
        <taxon>Gnathifera</taxon>
        <taxon>Rotifera</taxon>
        <taxon>Eurotatoria</taxon>
        <taxon>Bdelloidea</taxon>
        <taxon>Philodinida</taxon>
        <taxon>Philodinidae</taxon>
        <taxon>Didymodactylos</taxon>
    </lineage>
</organism>
<protein>
    <submittedName>
        <fullName evidence="2">Uncharacterized protein</fullName>
    </submittedName>
</protein>
<evidence type="ECO:0000313" key="4">
    <source>
        <dbReference type="Proteomes" id="UP000663829"/>
    </source>
</evidence>
<name>A0A815CJZ0_9BILA</name>
<dbReference type="Proteomes" id="UP000663829">
    <property type="component" value="Unassembled WGS sequence"/>
</dbReference>
<evidence type="ECO:0000313" key="2">
    <source>
        <dbReference type="EMBL" id="CAF1285274.1"/>
    </source>
</evidence>